<feature type="domain" description="YhdP central" evidence="1">
    <location>
        <begin position="6"/>
        <end position="1287"/>
    </location>
</feature>
<evidence type="ECO:0000259" key="1">
    <source>
        <dbReference type="Pfam" id="PF13116"/>
    </source>
</evidence>
<evidence type="ECO:0000313" key="5">
    <source>
        <dbReference type="Proteomes" id="UP000287865"/>
    </source>
</evidence>
<organism evidence="2 4">
    <name type="scientific">Aliidiomarina maris</name>
    <dbReference type="NCBI Taxonomy" id="531312"/>
    <lineage>
        <taxon>Bacteria</taxon>
        <taxon>Pseudomonadati</taxon>
        <taxon>Pseudomonadota</taxon>
        <taxon>Gammaproteobacteria</taxon>
        <taxon>Alteromonadales</taxon>
        <taxon>Idiomarinaceae</taxon>
        <taxon>Aliidiomarina</taxon>
    </lineage>
</organism>
<name>A0A327X2Y1_9GAMM</name>
<dbReference type="Proteomes" id="UP000249203">
    <property type="component" value="Unassembled WGS sequence"/>
</dbReference>
<accession>A0A327X2Y1</accession>
<evidence type="ECO:0000313" key="3">
    <source>
        <dbReference type="EMBL" id="RUO27612.1"/>
    </source>
</evidence>
<gene>
    <name evidence="2" type="ORF">B0I24_103243</name>
    <name evidence="3" type="ORF">CWE07_03030</name>
</gene>
<dbReference type="InterPro" id="IPR011836">
    <property type="entry name" value="YhdP"/>
</dbReference>
<dbReference type="Pfam" id="PF13116">
    <property type="entry name" value="YhdP"/>
    <property type="match status" value="1"/>
</dbReference>
<dbReference type="OrthoDB" id="9762238at2"/>
<dbReference type="EMBL" id="QLMD01000003">
    <property type="protein sequence ID" value="RAJ99243.1"/>
    <property type="molecule type" value="Genomic_DNA"/>
</dbReference>
<dbReference type="InterPro" id="IPR025263">
    <property type="entry name" value="YhdP_central"/>
</dbReference>
<dbReference type="Proteomes" id="UP000287865">
    <property type="component" value="Unassembled WGS sequence"/>
</dbReference>
<dbReference type="PANTHER" id="PTHR38690">
    <property type="entry name" value="PROTEASE-RELATED"/>
    <property type="match status" value="1"/>
</dbReference>
<sequence>MVRRALHFTLRKLWLLLAILLVLAAVALSVVRYSLPYIDNYRADIEAMVAERFGQQVRMGALSADWSTFGPSLVLQDVELTVGDHYPFDIHVERTHLVLNLWQSLWQREWMLEDFVLEGVRFDYAFDGQIANQQDTGVVRALEQLLLFQLESFQVVNSEIYVSDPQGVGRRLYIEQLSWRNQSPQRQGIGRFRVSDIAQNSFNFIINANGNSFLNLHGELYVEAEDLDFSPWFEAAIEGVDITEARVNVNAWFDFADAKVGQAQVHFGENSLRWQRDGNTHELVTSPVTWGFWPQSDGFLMASEALTIAVDDAVWPVEAASWRYQNQRHTWNLSNLSFRDTAPLWSLFGSPGAQIRDWFSGIQPAGVINQVQVQLDENMDWSFYSRADTLDWQAHRGVPGLSGLSFELWSTEYSGAFALRGEQVDLVSPDTYDQPQQLSQIDWQGYWHRLEDGFRVALPYAQVHIGDVLLEQQFSLTREHDDSPVVEWWLQGEGANMAVHDAMAMLPLQLGSQLTHYLQDAIVDGEVRKMNLLWRGSLEQFPYYQHDGVFMASLNATPLAFKFQPDWPAIEDTELALVYREHSLLIHARGGRLLDTELVQVDASIPDLVFGQPWLLLDAKARGSAAAAREVFSQSPLADSVGATLMQLDSDDTFDGEFSLRVPLFAASEDGSDPAEIGVEGKVIFAGQDLNIVPIDLELNNLSGELQFNGARLDASAIRADVFELPVHVSLQGYSNAPNARIQARDASVEEAYQLDIQMDSRWRQSQMHTSPILGWLAPFVDGHVESDTTLSLQIAGSRLDYEWRMRNHLYALDIHLPAPMNQPAQDDRFIDIVARGDEQDIFIQMLWPDLGRFESQLELGQSQFSRALIELGPNLSRGPGMPVAGMDIYADVDELGLSQWLGALSMIQNGDGNGLPWTLPAVENLQLTIGQTQVLNQNFDHVRVTGRQQQGDWDIQVDASQGRGRIAVPRQVLLGDDVGEHRIDIEIDYLNLRSETGQHDDAANDDTDTEQHQALANRPNVAFFERLPPMHVVCELCRYQDTDLGRIQLQFDPREPGTQIGLINVRRSGAELNLTGGWYGQGEAVESYINGWVAVADVGNLIADFGSSSVVRDSSAQVELSLRWPGSPAEFSLADLNGQVDWRLGAGYLRDVSDGGARLFSLFSLESLMRKLTLDFRDIFARGMFYSSFRGTLDIEEGVVYTQNTRMNGSAGDMEVTGSTDLVTEALDYELVYIPKVTSSLPVLVAWMVNPPTGIAALLIDRVLHDAQVISRLEYSITGTISEPIVNEEARAQREVELPEVELEQLQLLEEQHGTD</sequence>
<reference evidence="2 4" key="2">
    <citation type="submission" date="2018-06" db="EMBL/GenBank/DDBJ databases">
        <title>Genomic Encyclopedia of Type Strains, Phase III (KMG-III): the genomes of soil and plant-associated and newly described type strains.</title>
        <authorList>
            <person name="Whitman W."/>
        </authorList>
    </citation>
    <scope>NUCLEOTIDE SEQUENCE [LARGE SCALE GENOMIC DNA]</scope>
    <source>
        <strain evidence="2 4">CGMCC 1.15366</strain>
    </source>
</reference>
<dbReference type="EMBL" id="PIPK01000002">
    <property type="protein sequence ID" value="RUO27612.1"/>
    <property type="molecule type" value="Genomic_DNA"/>
</dbReference>
<dbReference type="NCBIfam" id="TIGR02099">
    <property type="entry name" value="YhdP family protein"/>
    <property type="match status" value="1"/>
</dbReference>
<dbReference type="PANTHER" id="PTHR38690:SF1">
    <property type="entry name" value="PROTEASE"/>
    <property type="match status" value="1"/>
</dbReference>
<proteinExistence type="predicted"/>
<protein>
    <submittedName>
        <fullName evidence="3">TIGR02099 family protein</fullName>
    </submittedName>
    <submittedName>
        <fullName evidence="2">Uncharacterized protein (TIGR02099 family)</fullName>
    </submittedName>
</protein>
<keyword evidence="5" id="KW-1185">Reference proteome</keyword>
<evidence type="ECO:0000313" key="2">
    <source>
        <dbReference type="EMBL" id="RAJ99243.1"/>
    </source>
</evidence>
<comment type="caution">
    <text evidence="2">The sequence shown here is derived from an EMBL/GenBank/DDBJ whole genome shotgun (WGS) entry which is preliminary data.</text>
</comment>
<evidence type="ECO:0000313" key="4">
    <source>
        <dbReference type="Proteomes" id="UP000249203"/>
    </source>
</evidence>
<dbReference type="RefSeq" id="WP_111568847.1">
    <property type="nucleotide sequence ID" value="NZ_PIPK01000002.1"/>
</dbReference>
<reference evidence="3 5" key="1">
    <citation type="journal article" date="2018" name="Front. Microbiol.">
        <title>Genome-Based Analysis Reveals the Taxonomy and Diversity of the Family Idiomarinaceae.</title>
        <authorList>
            <person name="Liu Y."/>
            <person name="Lai Q."/>
            <person name="Shao Z."/>
        </authorList>
    </citation>
    <scope>NUCLEOTIDE SEQUENCE [LARGE SCALE GENOMIC DNA]</scope>
    <source>
        <strain evidence="3 5">CF12-14</strain>
    </source>
</reference>